<evidence type="ECO:0000313" key="12">
    <source>
        <dbReference type="EMBL" id="CAL4786272.1"/>
    </source>
</evidence>
<reference evidence="12 13" key="2">
    <citation type="submission" date="2024-05" db="EMBL/GenBank/DDBJ databases">
        <authorList>
            <person name="Chen Y."/>
            <person name="Shah S."/>
            <person name="Dougan E. K."/>
            <person name="Thang M."/>
            <person name="Chan C."/>
        </authorList>
    </citation>
    <scope>NUCLEOTIDE SEQUENCE [LARGE SCALE GENOMIC DNA]</scope>
</reference>
<proteinExistence type="inferred from homology"/>
<dbReference type="InterPro" id="IPR002347">
    <property type="entry name" value="SDR_fam"/>
</dbReference>
<keyword evidence="6" id="KW-0460">Magnesium</keyword>
<evidence type="ECO:0000256" key="7">
    <source>
        <dbReference type="ARBA" id="ARBA00023134"/>
    </source>
</evidence>
<dbReference type="InterPro" id="IPR019987">
    <property type="entry name" value="GTP-bd_ribosome_bio_YsxC"/>
</dbReference>
<evidence type="ECO:0000256" key="5">
    <source>
        <dbReference type="ARBA" id="ARBA00022741"/>
    </source>
</evidence>
<evidence type="ECO:0000256" key="9">
    <source>
        <dbReference type="ARBA" id="ARBA00023306"/>
    </source>
</evidence>
<dbReference type="SUPFAM" id="SSF51735">
    <property type="entry name" value="NAD(P)-binding Rossmann-fold domains"/>
    <property type="match status" value="1"/>
</dbReference>
<organism evidence="11">
    <name type="scientific">Cladocopium goreaui</name>
    <dbReference type="NCBI Taxonomy" id="2562237"/>
    <lineage>
        <taxon>Eukaryota</taxon>
        <taxon>Sar</taxon>
        <taxon>Alveolata</taxon>
        <taxon>Dinophyceae</taxon>
        <taxon>Suessiales</taxon>
        <taxon>Symbiodiniaceae</taxon>
        <taxon>Cladocopium</taxon>
    </lineage>
</organism>
<feature type="domain" description="EngB-type G" evidence="10">
    <location>
        <begin position="554"/>
        <end position="748"/>
    </location>
</feature>
<keyword evidence="13" id="KW-1185">Reference proteome</keyword>
<dbReference type="GO" id="GO:0051301">
    <property type="term" value="P:cell division"/>
    <property type="evidence" value="ECO:0007669"/>
    <property type="project" value="UniProtKB-KW"/>
</dbReference>
<sequence length="768" mass="86496">MGHDDFDLLARLFRVLTPRQEFVKIRAHLNPHEIADDLTLYQVLGNMLADKVSNQSCVQFMPEIVQQLEEFHADAQEQRDKTLMYYHLNLDLQVARAQAVSCREHTEEQDARVITDVRQMLTNWTVKEKWSQPEVVDDSELVHSVWGFQWTTALMEWVRTSEWPANPVEGDPGIAWSEIALCLVLQRGLWLPVKRKRGLVHAILHPCSQQDVVDLDVTFSEQTTVAYNLMNQLQGLTVQQVLPSHVKYGKCKSLYMQGNVSWTTGLSARPRFPMQARVFGIIQAYLASHSGLVALPEIDLPFNCDMWPEDMNKEHFEERTRIARLAMLRVRKRRWRPGSGDEGNDSLECGWYVVVSLFYFLFTMDHLLRQEALQKTSLGGTALFLAGLKRFAIDGPPEFDPKPDSMSGKTVLITGGNTGLGRESALRLAKAGATVVLTTRSAVKGQKAVEEVKAASGSNDVHFLKLDLADLNDVKSFKQRFTAEKYGKKIDVLMNNAGVMAIPQRQETKATDLSHKPSWLGQSHVQFTQKLFREGGIQTYPVLVAQTLYKMKGRAPQVAFVGRSNVGKSTLLNMLLHGRPSPVSQHLSESKKLRMPSAAPVSHVPGRTRHLFRFEIGGALQFVDLPGYGFAKTPQEVKDSWKELVDGFLKDSDRLQRVVSLVDARVGVKASDEELWELLLERERPFMVVLTKADQCTPDILNRSMAHVVSHLEMMPSTYVWPYVHAVSGLRGHGVDELRASVSMVASDFITARARKESFARLGCCGDH</sequence>
<dbReference type="EMBL" id="CAMXCT010002560">
    <property type="protein sequence ID" value="CAI3998960.1"/>
    <property type="molecule type" value="Genomic_DNA"/>
</dbReference>
<dbReference type="GO" id="GO:0046872">
    <property type="term" value="F:metal ion binding"/>
    <property type="evidence" value="ECO:0007669"/>
    <property type="project" value="UniProtKB-KW"/>
</dbReference>
<dbReference type="HAMAP" id="MF_00321">
    <property type="entry name" value="GTPase_EngB"/>
    <property type="match status" value="1"/>
</dbReference>
<keyword evidence="8" id="KW-0717">Septation</keyword>
<evidence type="ECO:0000259" key="10">
    <source>
        <dbReference type="PROSITE" id="PS51706"/>
    </source>
</evidence>
<dbReference type="GO" id="GO:0005525">
    <property type="term" value="F:GTP binding"/>
    <property type="evidence" value="ECO:0007669"/>
    <property type="project" value="UniProtKB-KW"/>
</dbReference>
<dbReference type="NCBIfam" id="TIGR03598">
    <property type="entry name" value="GTPase_YsxC"/>
    <property type="match status" value="1"/>
</dbReference>
<keyword evidence="7" id="KW-0342">GTP-binding</keyword>
<dbReference type="SUPFAM" id="SSF52540">
    <property type="entry name" value="P-loop containing nucleoside triphosphate hydrolases"/>
    <property type="match status" value="1"/>
</dbReference>
<dbReference type="Pfam" id="PF00106">
    <property type="entry name" value="adh_short"/>
    <property type="match status" value="1"/>
</dbReference>
<dbReference type="EMBL" id="CAMXCT030002560">
    <property type="protein sequence ID" value="CAL4786272.1"/>
    <property type="molecule type" value="Genomic_DNA"/>
</dbReference>
<name>A0A9P1G5V1_9DINO</name>
<dbReference type="OrthoDB" id="391988at2759"/>
<dbReference type="Proteomes" id="UP001152797">
    <property type="component" value="Unassembled WGS sequence"/>
</dbReference>
<reference evidence="11" key="1">
    <citation type="submission" date="2022-10" db="EMBL/GenBank/DDBJ databases">
        <authorList>
            <person name="Chen Y."/>
            <person name="Dougan E. K."/>
            <person name="Chan C."/>
            <person name="Rhodes N."/>
            <person name="Thang M."/>
        </authorList>
    </citation>
    <scope>NUCLEOTIDE SEQUENCE</scope>
</reference>
<dbReference type="InterPro" id="IPR027417">
    <property type="entry name" value="P-loop_NTPase"/>
</dbReference>
<dbReference type="Pfam" id="PF01926">
    <property type="entry name" value="MMR_HSR1"/>
    <property type="match status" value="1"/>
</dbReference>
<dbReference type="PROSITE" id="PS51706">
    <property type="entry name" value="G_ENGB"/>
    <property type="match status" value="1"/>
</dbReference>
<dbReference type="InterPro" id="IPR030393">
    <property type="entry name" value="G_ENGB_dom"/>
</dbReference>
<keyword evidence="4" id="KW-0479">Metal-binding</keyword>
<comment type="similarity">
    <text evidence="2">Belongs to the TRAFAC class TrmE-Era-EngA-EngB-Septin-like GTPase superfamily. EngB GTPase family.</text>
</comment>
<dbReference type="CDD" id="cd01876">
    <property type="entry name" value="YihA_EngB"/>
    <property type="match status" value="1"/>
</dbReference>
<evidence type="ECO:0000313" key="13">
    <source>
        <dbReference type="Proteomes" id="UP001152797"/>
    </source>
</evidence>
<dbReference type="InterPro" id="IPR006073">
    <property type="entry name" value="GTP-bd"/>
</dbReference>
<keyword evidence="9" id="KW-0131">Cell cycle</keyword>
<dbReference type="PANTHER" id="PTHR11649">
    <property type="entry name" value="MSS1/TRME-RELATED GTP-BINDING PROTEIN"/>
    <property type="match status" value="1"/>
</dbReference>
<dbReference type="Gene3D" id="3.40.50.720">
    <property type="entry name" value="NAD(P)-binding Rossmann-like Domain"/>
    <property type="match status" value="1"/>
</dbReference>
<comment type="cofactor">
    <cofactor evidence="1">
        <name>Mg(2+)</name>
        <dbReference type="ChEBI" id="CHEBI:18420"/>
    </cofactor>
</comment>
<dbReference type="PRINTS" id="PR00081">
    <property type="entry name" value="GDHRDH"/>
</dbReference>
<evidence type="ECO:0000256" key="8">
    <source>
        <dbReference type="ARBA" id="ARBA00023210"/>
    </source>
</evidence>
<evidence type="ECO:0000256" key="4">
    <source>
        <dbReference type="ARBA" id="ARBA00022723"/>
    </source>
</evidence>
<protein>
    <submittedName>
        <fullName evidence="12">Probable GTP-binding protein EngB</fullName>
    </submittedName>
</protein>
<comment type="caution">
    <text evidence="11">The sequence shown here is derived from an EMBL/GenBank/DDBJ whole genome shotgun (WGS) entry which is preliminary data.</text>
</comment>
<gene>
    <name evidence="11" type="ORF">C1SCF055_LOCUS25216</name>
</gene>
<evidence type="ECO:0000256" key="1">
    <source>
        <dbReference type="ARBA" id="ARBA00001946"/>
    </source>
</evidence>
<dbReference type="AlphaFoldDB" id="A0A9P1G5V1"/>
<evidence type="ECO:0000256" key="2">
    <source>
        <dbReference type="ARBA" id="ARBA00009638"/>
    </source>
</evidence>
<evidence type="ECO:0000313" key="11">
    <source>
        <dbReference type="EMBL" id="CAI3998960.1"/>
    </source>
</evidence>
<keyword evidence="5" id="KW-0547">Nucleotide-binding</keyword>
<dbReference type="Gene3D" id="3.40.50.300">
    <property type="entry name" value="P-loop containing nucleotide triphosphate hydrolases"/>
    <property type="match status" value="1"/>
</dbReference>
<keyword evidence="3" id="KW-0132">Cell division</keyword>
<evidence type="ECO:0000256" key="6">
    <source>
        <dbReference type="ARBA" id="ARBA00022842"/>
    </source>
</evidence>
<dbReference type="EMBL" id="CAMXCT020002560">
    <property type="protein sequence ID" value="CAL1152335.1"/>
    <property type="molecule type" value="Genomic_DNA"/>
</dbReference>
<dbReference type="InterPro" id="IPR036291">
    <property type="entry name" value="NAD(P)-bd_dom_sf"/>
</dbReference>
<evidence type="ECO:0000256" key="3">
    <source>
        <dbReference type="ARBA" id="ARBA00022618"/>
    </source>
</evidence>
<dbReference type="PANTHER" id="PTHR11649:SF13">
    <property type="entry name" value="ENGB-TYPE G DOMAIN-CONTAINING PROTEIN"/>
    <property type="match status" value="1"/>
</dbReference>
<accession>A0A9P1G5V1</accession>